<protein>
    <submittedName>
        <fullName evidence="1">DUF1353 domain-containing protein</fullName>
    </submittedName>
</protein>
<dbReference type="RefSeq" id="WP_169205620.1">
    <property type="nucleotide sequence ID" value="NZ_CP059560.1"/>
</dbReference>
<dbReference type="PROSITE" id="PS51257">
    <property type="entry name" value="PROKAR_LIPOPROTEIN"/>
    <property type="match status" value="1"/>
</dbReference>
<evidence type="ECO:0000313" key="1">
    <source>
        <dbReference type="EMBL" id="NMF88193.1"/>
    </source>
</evidence>
<keyword evidence="2" id="KW-1185">Reference proteome</keyword>
<proteinExistence type="predicted"/>
<comment type="caution">
    <text evidence="1">The sequence shown here is derived from an EMBL/GenBank/DDBJ whole genome shotgun (WGS) entry which is preliminary data.</text>
</comment>
<dbReference type="Pfam" id="PF07087">
    <property type="entry name" value="DUF1353"/>
    <property type="match status" value="1"/>
</dbReference>
<dbReference type="Proteomes" id="UP000652074">
    <property type="component" value="Unassembled WGS sequence"/>
</dbReference>
<gene>
    <name evidence="1" type="ORF">GPA26_06820</name>
</gene>
<name>A0ABX1MJR4_9RHOO</name>
<evidence type="ECO:0000313" key="2">
    <source>
        <dbReference type="Proteomes" id="UP000652074"/>
    </source>
</evidence>
<organism evidence="1 2">
    <name type="scientific">Aromatoleum petrolei</name>
    <dbReference type="NCBI Taxonomy" id="76116"/>
    <lineage>
        <taxon>Bacteria</taxon>
        <taxon>Pseudomonadati</taxon>
        <taxon>Pseudomonadota</taxon>
        <taxon>Betaproteobacteria</taxon>
        <taxon>Rhodocyclales</taxon>
        <taxon>Rhodocyclaceae</taxon>
        <taxon>Aromatoleum</taxon>
    </lineage>
</organism>
<sequence length="190" mass="21378">MRLLLTAILILIASGCASKLYRGTEAGRFSGAIDVRWIRSDYFLFTPNEDDPFLFTRRDGSVIRPGPMYTDGGSIPRFLWGIEGYSPWGYAPAYIIHDWIFEAHHCGYASDSRYTFADSTAVMGESLKALMEESPEYRNYFVFDSVIAAVGSPIAKRLWEDGSCKPPPIDLFAVPETVLPGELIMRIQFK</sequence>
<reference evidence="1 2" key="1">
    <citation type="submission" date="2019-12" db="EMBL/GenBank/DDBJ databases">
        <title>Comparative genomics gives insights into the taxonomy of the Azoarcus-Aromatoleum group and reveals separate origins of nif in the plant-associated Azoarcus and non-plant-associated Aromatoleum sub-groups.</title>
        <authorList>
            <person name="Lafos M."/>
            <person name="Maluk M."/>
            <person name="Batista M."/>
            <person name="Junghare M."/>
            <person name="Carmona M."/>
            <person name="Faoro H."/>
            <person name="Cruz L.M."/>
            <person name="Battistoni F."/>
            <person name="De Souza E."/>
            <person name="Pedrosa F."/>
            <person name="Chen W.-M."/>
            <person name="Poole P.S."/>
            <person name="Dixon R.A."/>
            <person name="James E.K."/>
        </authorList>
    </citation>
    <scope>NUCLEOTIDE SEQUENCE [LARGE SCALE GENOMIC DNA]</scope>
    <source>
        <strain evidence="1 2">ToN1</strain>
    </source>
</reference>
<dbReference type="EMBL" id="WTVR01000010">
    <property type="protein sequence ID" value="NMF88193.1"/>
    <property type="molecule type" value="Genomic_DNA"/>
</dbReference>
<dbReference type="InterPro" id="IPR010767">
    <property type="entry name" value="Phage_CGC-2007_Cje0229"/>
</dbReference>
<accession>A0ABX1MJR4</accession>